<evidence type="ECO:0000313" key="2">
    <source>
        <dbReference type="EMBL" id="KAJ9582959.1"/>
    </source>
</evidence>
<feature type="signal peptide" evidence="1">
    <location>
        <begin position="1"/>
        <end position="18"/>
    </location>
</feature>
<protein>
    <submittedName>
        <fullName evidence="2">Uncharacterized protein</fullName>
    </submittedName>
</protein>
<gene>
    <name evidence="2" type="ORF">L9F63_022720</name>
</gene>
<feature type="non-terminal residue" evidence="2">
    <location>
        <position position="56"/>
    </location>
</feature>
<accession>A0AAD8EAQ4</accession>
<evidence type="ECO:0000256" key="1">
    <source>
        <dbReference type="SAM" id="SignalP"/>
    </source>
</evidence>
<dbReference type="AlphaFoldDB" id="A0AAD8EAQ4"/>
<dbReference type="EMBL" id="JASPKZ010007701">
    <property type="protein sequence ID" value="KAJ9582959.1"/>
    <property type="molecule type" value="Genomic_DNA"/>
</dbReference>
<keyword evidence="3" id="KW-1185">Reference proteome</keyword>
<reference evidence="2" key="1">
    <citation type="journal article" date="2023" name="IScience">
        <title>Live-bearing cockroach genome reveals convergent evolutionary mechanisms linked to viviparity in insects and beyond.</title>
        <authorList>
            <person name="Fouks B."/>
            <person name="Harrison M.C."/>
            <person name="Mikhailova A.A."/>
            <person name="Marchal E."/>
            <person name="English S."/>
            <person name="Carruthers M."/>
            <person name="Jennings E.C."/>
            <person name="Chiamaka E.L."/>
            <person name="Frigard R.A."/>
            <person name="Pippel M."/>
            <person name="Attardo G.M."/>
            <person name="Benoit J.B."/>
            <person name="Bornberg-Bauer E."/>
            <person name="Tobe S.S."/>
        </authorList>
    </citation>
    <scope>NUCLEOTIDE SEQUENCE</scope>
    <source>
        <strain evidence="2">Stay&amp;Tobe</strain>
    </source>
</reference>
<keyword evidence="1" id="KW-0732">Signal</keyword>
<name>A0AAD8EAQ4_DIPPU</name>
<organism evidence="2 3">
    <name type="scientific">Diploptera punctata</name>
    <name type="common">Pacific beetle cockroach</name>
    <dbReference type="NCBI Taxonomy" id="6984"/>
    <lineage>
        <taxon>Eukaryota</taxon>
        <taxon>Metazoa</taxon>
        <taxon>Ecdysozoa</taxon>
        <taxon>Arthropoda</taxon>
        <taxon>Hexapoda</taxon>
        <taxon>Insecta</taxon>
        <taxon>Pterygota</taxon>
        <taxon>Neoptera</taxon>
        <taxon>Polyneoptera</taxon>
        <taxon>Dictyoptera</taxon>
        <taxon>Blattodea</taxon>
        <taxon>Blaberoidea</taxon>
        <taxon>Blaberidae</taxon>
        <taxon>Diplopterinae</taxon>
        <taxon>Diploptera</taxon>
    </lineage>
</organism>
<feature type="chain" id="PRO_5041924208" evidence="1">
    <location>
        <begin position="19"/>
        <end position="56"/>
    </location>
</feature>
<evidence type="ECO:0000313" key="3">
    <source>
        <dbReference type="Proteomes" id="UP001233999"/>
    </source>
</evidence>
<sequence>FNCLFILLDDTVLPSAAAIICASQRQPIDNPSLYNDIKKESIAVGTAQPKSQNILY</sequence>
<proteinExistence type="predicted"/>
<feature type="non-terminal residue" evidence="2">
    <location>
        <position position="1"/>
    </location>
</feature>
<reference evidence="2" key="2">
    <citation type="submission" date="2023-05" db="EMBL/GenBank/DDBJ databases">
        <authorList>
            <person name="Fouks B."/>
        </authorList>
    </citation>
    <scope>NUCLEOTIDE SEQUENCE</scope>
    <source>
        <strain evidence="2">Stay&amp;Tobe</strain>
        <tissue evidence="2">Testes</tissue>
    </source>
</reference>
<comment type="caution">
    <text evidence="2">The sequence shown here is derived from an EMBL/GenBank/DDBJ whole genome shotgun (WGS) entry which is preliminary data.</text>
</comment>
<dbReference type="Proteomes" id="UP001233999">
    <property type="component" value="Unassembled WGS sequence"/>
</dbReference>